<gene>
    <name evidence="2" type="ORF">FMOSSE_LOCUS5849</name>
</gene>
<keyword evidence="3" id="KW-1185">Reference proteome</keyword>
<dbReference type="EMBL" id="CAJVPP010001164">
    <property type="protein sequence ID" value="CAG8538221.1"/>
    <property type="molecule type" value="Genomic_DNA"/>
</dbReference>
<evidence type="ECO:0000313" key="2">
    <source>
        <dbReference type="EMBL" id="CAG8538221.1"/>
    </source>
</evidence>
<proteinExistence type="predicted"/>
<evidence type="ECO:0000313" key="3">
    <source>
        <dbReference type="Proteomes" id="UP000789375"/>
    </source>
</evidence>
<name>A0A9N9APL3_FUNMO</name>
<sequence length="657" mass="76130">MNFANLNFRKFFNIDIFVQIGDPPSQLPKKFTLNRNDNLSNIREILEKENVMSDTLLFAQKNNGLLAEIRRNGEEDCKLYNILNDNILYLVNNSNPDWKFLNKLRKLDYGRTITFNGIKISKKRAFEMKGCKVTELGAEKSKNGNDEFKSEEEWMMKTNLFFTSDINVENLVKLRITVEKSRNKTFKLETNSSYRYKEFGKASLEFSECLEPTKEFIDAVNNAIQTGDAEDFKQIIEEYGQFIPIEVILGGRAYYEGQNIRKEYSEENSRKDSVNTGAGPLGIKLGNGSIISKGILNSSKHECSKFIGGKCNENFDEKAWAKSLEDFRHWDCIEFKNPISIFQPLPEDLRKKIILSLGKRIHYSIIENAECKFEELGEPFKYELRIPSPISNIIRNKDTDCNFFATVIDAEDNTFNCQMLCPPKAKPILLIHCIQEKVKQQKCKLKIGWMVIGYYKDLNFILSDFDETQLNIIKKDLTATSNTHYREFLDFEYNSISNIVPCIGIPVLKTLDLSKISHVIGHRFFNVQEENKIGSYTFSYCLKDHNCVELPEFTFYTLIISNYYDRKAYGISPCKRGNGKRIKDIVSFARSTQLKPKYVSLILTAENNYGPIFLRQKAKKVEYIHVRCDQNSCICKMTETKENLKYSFFDPTQDNED</sequence>
<protein>
    <submittedName>
        <fullName evidence="2">9905_t:CDS:1</fullName>
    </submittedName>
</protein>
<comment type="caution">
    <text evidence="2">The sequence shown here is derived from an EMBL/GenBank/DDBJ whole genome shotgun (WGS) entry which is preliminary data.</text>
</comment>
<accession>A0A9N9APL3</accession>
<feature type="domain" description="DUF7431" evidence="1">
    <location>
        <begin position="361"/>
        <end position="633"/>
    </location>
</feature>
<dbReference type="Proteomes" id="UP000789375">
    <property type="component" value="Unassembled WGS sequence"/>
</dbReference>
<evidence type="ECO:0000259" key="1">
    <source>
        <dbReference type="Pfam" id="PF24209"/>
    </source>
</evidence>
<dbReference type="InterPro" id="IPR055854">
    <property type="entry name" value="DUF7431"/>
</dbReference>
<dbReference type="Pfam" id="PF24209">
    <property type="entry name" value="DUF7431"/>
    <property type="match status" value="1"/>
</dbReference>
<reference evidence="2" key="1">
    <citation type="submission" date="2021-06" db="EMBL/GenBank/DDBJ databases">
        <authorList>
            <person name="Kallberg Y."/>
            <person name="Tangrot J."/>
            <person name="Rosling A."/>
        </authorList>
    </citation>
    <scope>NUCLEOTIDE SEQUENCE</scope>
    <source>
        <strain evidence="2">87-6 pot B 2015</strain>
    </source>
</reference>
<dbReference type="AlphaFoldDB" id="A0A9N9APL3"/>
<organism evidence="2 3">
    <name type="scientific">Funneliformis mosseae</name>
    <name type="common">Endomycorrhizal fungus</name>
    <name type="synonym">Glomus mosseae</name>
    <dbReference type="NCBI Taxonomy" id="27381"/>
    <lineage>
        <taxon>Eukaryota</taxon>
        <taxon>Fungi</taxon>
        <taxon>Fungi incertae sedis</taxon>
        <taxon>Mucoromycota</taxon>
        <taxon>Glomeromycotina</taxon>
        <taxon>Glomeromycetes</taxon>
        <taxon>Glomerales</taxon>
        <taxon>Glomeraceae</taxon>
        <taxon>Funneliformis</taxon>
    </lineage>
</organism>